<proteinExistence type="predicted"/>
<sequence length="63" mass="6917">MRGTRGERIDLGAPTGSWSPERPRPGIRGSAVDDDGDPGGYTYRSADHSYRPRADVSSRVRRS</sequence>
<evidence type="ECO:0000313" key="5">
    <source>
        <dbReference type="Proteomes" id="UP000470876"/>
    </source>
</evidence>
<feature type="compositionally biased region" description="Basic and acidic residues" evidence="1">
    <location>
        <begin position="45"/>
        <end position="63"/>
    </location>
</feature>
<reference evidence="4 5" key="1">
    <citation type="submission" date="2020-01" db="EMBL/GenBank/DDBJ databases">
        <title>Genetics and antimicrobial susceptibilities of Nocardia species isolated from the soil; a comparison with species isolated from humans.</title>
        <authorList>
            <person name="Carrasco G."/>
            <person name="Monzon S."/>
            <person name="Sansegundo M."/>
            <person name="Garcia E."/>
            <person name="Garrido N."/>
            <person name="Medina M.J."/>
            <person name="Villalon P."/>
            <person name="Ramirez-Arocha A.C."/>
            <person name="Jimenez P."/>
            <person name="Cuesta I."/>
            <person name="Valdezate S."/>
        </authorList>
    </citation>
    <scope>NUCLEOTIDE SEQUENCE [LARGE SCALE GENOMIC DNA]</scope>
    <source>
        <strain evidence="2 4">CNM20110639</strain>
        <strain evidence="3 5">CNM20110649</strain>
    </source>
</reference>
<dbReference type="AlphaFoldDB" id="A0A6P1D0M3"/>
<evidence type="ECO:0000256" key="1">
    <source>
        <dbReference type="SAM" id="MobiDB-lite"/>
    </source>
</evidence>
<evidence type="ECO:0000313" key="2">
    <source>
        <dbReference type="EMBL" id="NEW43628.1"/>
    </source>
</evidence>
<comment type="caution">
    <text evidence="2">The sequence shown here is derived from an EMBL/GenBank/DDBJ whole genome shotgun (WGS) entry which is preliminary data.</text>
</comment>
<protein>
    <submittedName>
        <fullName evidence="2">Uncharacterized protein</fullName>
    </submittedName>
</protein>
<feature type="region of interest" description="Disordered" evidence="1">
    <location>
        <begin position="1"/>
        <end position="63"/>
    </location>
</feature>
<keyword evidence="5" id="KW-1185">Reference proteome</keyword>
<dbReference type="EMBL" id="JAAGUX010000001">
    <property type="protein sequence ID" value="NEW54160.1"/>
    <property type="molecule type" value="Genomic_DNA"/>
</dbReference>
<accession>A0A6P1D0M3</accession>
<evidence type="ECO:0000313" key="4">
    <source>
        <dbReference type="Proteomes" id="UP000468928"/>
    </source>
</evidence>
<dbReference type="RefSeq" id="WP_163822471.1">
    <property type="nucleotide sequence ID" value="NZ_JAAGUX010000001.1"/>
</dbReference>
<dbReference type="Proteomes" id="UP000468928">
    <property type="component" value="Unassembled WGS sequence"/>
</dbReference>
<feature type="compositionally biased region" description="Basic and acidic residues" evidence="1">
    <location>
        <begin position="1"/>
        <end position="10"/>
    </location>
</feature>
<evidence type="ECO:0000313" key="3">
    <source>
        <dbReference type="EMBL" id="NEW54160.1"/>
    </source>
</evidence>
<dbReference type="Proteomes" id="UP000470876">
    <property type="component" value="Unassembled WGS sequence"/>
</dbReference>
<dbReference type="EMBL" id="JAAGUZ010000007">
    <property type="protein sequence ID" value="NEW43628.1"/>
    <property type="molecule type" value="Genomic_DNA"/>
</dbReference>
<name>A0A6P1D0M3_9NOCA</name>
<organism evidence="2 4">
    <name type="scientific">Nocardia cyriacigeorgica</name>
    <dbReference type="NCBI Taxonomy" id="135487"/>
    <lineage>
        <taxon>Bacteria</taxon>
        <taxon>Bacillati</taxon>
        <taxon>Actinomycetota</taxon>
        <taxon>Actinomycetes</taxon>
        <taxon>Mycobacteriales</taxon>
        <taxon>Nocardiaceae</taxon>
        <taxon>Nocardia</taxon>
    </lineage>
</organism>
<gene>
    <name evidence="2" type="ORF">GV789_04030</name>
    <name evidence="3" type="ORF">GV794_00535</name>
</gene>